<reference evidence="3" key="1">
    <citation type="journal article" date="2019" name="Int. J. Syst. Evol. Microbiol.">
        <title>The Global Catalogue of Microorganisms (GCM) 10K type strain sequencing project: providing services to taxonomists for standard genome sequencing and annotation.</title>
        <authorList>
            <consortium name="The Broad Institute Genomics Platform"/>
            <consortium name="The Broad Institute Genome Sequencing Center for Infectious Disease"/>
            <person name="Wu L."/>
            <person name="Ma J."/>
        </authorList>
    </citation>
    <scope>NUCLEOTIDE SEQUENCE [LARGE SCALE GENOMIC DNA]</scope>
    <source>
        <strain evidence="3">CECT 8010</strain>
    </source>
</reference>
<dbReference type="Pfam" id="PF20409">
    <property type="entry name" value="SnoaL_5"/>
    <property type="match status" value="1"/>
</dbReference>
<organism evidence="2 3">
    <name type="scientific">Parasediminibacterium paludis</name>
    <dbReference type="NCBI Taxonomy" id="908966"/>
    <lineage>
        <taxon>Bacteria</taxon>
        <taxon>Pseudomonadati</taxon>
        <taxon>Bacteroidota</taxon>
        <taxon>Chitinophagia</taxon>
        <taxon>Chitinophagales</taxon>
        <taxon>Chitinophagaceae</taxon>
        <taxon>Parasediminibacterium</taxon>
    </lineage>
</organism>
<name>A0ABV8Q018_9BACT</name>
<dbReference type="Proteomes" id="UP001595906">
    <property type="component" value="Unassembled WGS sequence"/>
</dbReference>
<protein>
    <submittedName>
        <fullName evidence="2">SnoaL-like domain-containing protein</fullName>
    </submittedName>
</protein>
<evidence type="ECO:0000313" key="2">
    <source>
        <dbReference type="EMBL" id="MFC4233149.1"/>
    </source>
</evidence>
<dbReference type="Gene3D" id="3.10.450.50">
    <property type="match status" value="1"/>
</dbReference>
<accession>A0ABV8Q018</accession>
<dbReference type="SUPFAM" id="SSF54427">
    <property type="entry name" value="NTF2-like"/>
    <property type="match status" value="1"/>
</dbReference>
<sequence>MTTIEVANKLVELCRQGNIDEVQATLYAEDAQSIEANEMMGARVVIGLDAIKGKAAAFQAGVEAFHSATISEPIVAGNSFAITWIMDATFIGRGRMTIEEVCVYQVKDGKIVLEQFFY</sequence>
<evidence type="ECO:0000313" key="3">
    <source>
        <dbReference type="Proteomes" id="UP001595906"/>
    </source>
</evidence>
<dbReference type="InterPro" id="IPR032710">
    <property type="entry name" value="NTF2-like_dom_sf"/>
</dbReference>
<comment type="caution">
    <text evidence="2">The sequence shown here is derived from an EMBL/GenBank/DDBJ whole genome shotgun (WGS) entry which is preliminary data.</text>
</comment>
<dbReference type="InterPro" id="IPR046860">
    <property type="entry name" value="SnoaL_5"/>
</dbReference>
<evidence type="ECO:0000259" key="1">
    <source>
        <dbReference type="Pfam" id="PF20409"/>
    </source>
</evidence>
<feature type="domain" description="SnoaL-like" evidence="1">
    <location>
        <begin position="1"/>
        <end position="118"/>
    </location>
</feature>
<gene>
    <name evidence="2" type="ORF">ACFOW1_14705</name>
</gene>
<proteinExistence type="predicted"/>
<keyword evidence="3" id="KW-1185">Reference proteome</keyword>
<dbReference type="RefSeq" id="WP_379015306.1">
    <property type="nucleotide sequence ID" value="NZ_JBHSDC010000029.1"/>
</dbReference>
<dbReference type="EMBL" id="JBHSDC010000029">
    <property type="protein sequence ID" value="MFC4233149.1"/>
    <property type="molecule type" value="Genomic_DNA"/>
</dbReference>